<accession>A0A7M1SR57</accession>
<dbReference type="RefSeq" id="WP_193496124.1">
    <property type="nucleotide sequence ID" value="NZ_CP063169.1"/>
</dbReference>
<evidence type="ECO:0000256" key="1">
    <source>
        <dbReference type="SAM" id="MobiDB-lite"/>
    </source>
</evidence>
<evidence type="ECO:0000313" key="3">
    <source>
        <dbReference type="Proteomes" id="UP000593758"/>
    </source>
</evidence>
<sequence>MTSTAAHDTFSVSAGKGLLAAVRATGVAARAVEVERAELVLAWVREGAIIPGEVDPDDVVDGGGVFDPDEHAGLPGTQEPMRLAGAGAPRVPDLGFVSLAAALGMSNEAALGYVGAVVELAYRLPVLWGRVRAGQVSITRARAVTRLTKRLPADGAAWVDSQVAWTIGSCSLGQIERTVTAAMESFDPERAERDRLAELERRRFDIHQDEVSTARGCGGGGRGPARARRCVQPGGRGESGSPGTDPDDARHERGCPPFPRRRRPRPRPDAPPPARHQ</sequence>
<protein>
    <submittedName>
        <fullName evidence="2">DUF222 domain-containing protein</fullName>
    </submittedName>
</protein>
<dbReference type="KEGG" id="halt:IM660_13145"/>
<dbReference type="AlphaFoldDB" id="A0A7M1SR57"/>
<dbReference type="EMBL" id="CP063169">
    <property type="protein sequence ID" value="QOR69617.1"/>
    <property type="molecule type" value="Genomic_DNA"/>
</dbReference>
<reference evidence="2 3" key="1">
    <citation type="submission" date="2020-10" db="EMBL/GenBank/DDBJ databases">
        <title>Haloactinobacterium sp. RN3S43, a bacterium isolated from saline soil.</title>
        <authorList>
            <person name="Sun J.-Q."/>
        </authorList>
    </citation>
    <scope>NUCLEOTIDE SEQUENCE [LARGE SCALE GENOMIC DNA]</scope>
    <source>
        <strain evidence="2 3">RN3S43</strain>
    </source>
</reference>
<feature type="region of interest" description="Disordered" evidence="1">
    <location>
        <begin position="212"/>
        <end position="277"/>
    </location>
</feature>
<keyword evidence="3" id="KW-1185">Reference proteome</keyword>
<evidence type="ECO:0000313" key="2">
    <source>
        <dbReference type="EMBL" id="QOR69617.1"/>
    </source>
</evidence>
<dbReference type="Proteomes" id="UP000593758">
    <property type="component" value="Chromosome"/>
</dbReference>
<gene>
    <name evidence="2" type="ORF">IM660_13145</name>
</gene>
<organism evidence="2 3">
    <name type="scientific">Ruania alkalisoli</name>
    <dbReference type="NCBI Taxonomy" id="2779775"/>
    <lineage>
        <taxon>Bacteria</taxon>
        <taxon>Bacillati</taxon>
        <taxon>Actinomycetota</taxon>
        <taxon>Actinomycetes</taxon>
        <taxon>Micrococcales</taxon>
        <taxon>Ruaniaceae</taxon>
        <taxon>Ruania</taxon>
    </lineage>
</organism>
<proteinExistence type="predicted"/>
<name>A0A7M1SR57_9MICO</name>